<dbReference type="OrthoDB" id="311932at2759"/>
<feature type="compositionally biased region" description="Basic and acidic residues" evidence="1">
    <location>
        <begin position="55"/>
        <end position="67"/>
    </location>
</feature>
<keyword evidence="2" id="KW-0812">Transmembrane</keyword>
<dbReference type="AlphaFoldDB" id="A0A812JJ43"/>
<dbReference type="InterPro" id="IPR039891">
    <property type="entry name" value="VWA8"/>
</dbReference>
<dbReference type="PANTHER" id="PTHR21610">
    <property type="entry name" value="VON WILLEBRAND FACTOR A DOMAIN-CONTAINING PROTEIN 8"/>
    <property type="match status" value="1"/>
</dbReference>
<organism evidence="3 4">
    <name type="scientific">Symbiodinium pilosum</name>
    <name type="common">Dinoflagellate</name>
    <dbReference type="NCBI Taxonomy" id="2952"/>
    <lineage>
        <taxon>Eukaryota</taxon>
        <taxon>Sar</taxon>
        <taxon>Alveolata</taxon>
        <taxon>Dinophyceae</taxon>
        <taxon>Suessiales</taxon>
        <taxon>Symbiodiniaceae</taxon>
        <taxon>Symbiodinium</taxon>
    </lineage>
</organism>
<sequence>MVQHLQEESVQNSVLRQRRNVSTTEEDSEEEKTGTGRALSTDHTEAEDAEDSDDSGEHLYRSDHDSDYGDLDTVTGRVLRGANQKHQLSRRVEKLVLDFRQKQELFKRRRRDLAQNLAQSYLARGIRKEFMQQQQRIVFRSKQMARKLQSGRSRAWRHKWVFALVQMDFAVTAFWLGASPQTFYLYYTAQMAVVMSSKACDYRFTAQHYFLLDFCFFANLCTVLWLWVFPTSGYLFNAIESFCGLLAISVVAFRNSCVPHDFARISNAYVHYPQILLVLSLKWCEGNKCAGMSEGRAERWSIRFWQAWSVYMIWAVVYSSVIFGFARKRIERKQRDTLYGYFADKLGFKDKLPNLLRPHSGMVFMLGHQALFLAGVGFLWIPFPVQVLAALLAIVTFFHNGGRFYVDHFWKAHERNTVLYVDAASSMMSSTANEIPTSCSSLDSKEAFAAGWSRLGACSSQSSSDSRLGLSDSEFVPIADGFRMIVLANRPGFPFLGNDFYRVCGDVFDCHAVECLDTESELELLRQTAPLVSQEKLVALSDLFMDLRKLSDSGQLAYPYSTRDLVKLAAHAQNFPGDSREELAANVFSFDAFQADQRERLLKVLRRHGFAKGKAGEAALFGECRGSKQIQLASSDHSVT</sequence>
<evidence type="ECO:0000256" key="1">
    <source>
        <dbReference type="SAM" id="MobiDB-lite"/>
    </source>
</evidence>
<keyword evidence="4" id="KW-1185">Reference proteome</keyword>
<dbReference type="Pfam" id="PF10998">
    <property type="entry name" value="DUF2838"/>
    <property type="match status" value="1"/>
</dbReference>
<keyword evidence="2" id="KW-1133">Transmembrane helix</keyword>
<evidence type="ECO:0000313" key="4">
    <source>
        <dbReference type="Proteomes" id="UP000649617"/>
    </source>
</evidence>
<dbReference type="InterPro" id="IPR021261">
    <property type="entry name" value="GPCAT"/>
</dbReference>
<dbReference type="Proteomes" id="UP000649617">
    <property type="component" value="Unassembled WGS sequence"/>
</dbReference>
<evidence type="ECO:0000313" key="3">
    <source>
        <dbReference type="EMBL" id="CAE7202764.1"/>
    </source>
</evidence>
<proteinExistence type="predicted"/>
<name>A0A812JJ43_SYMPI</name>
<protein>
    <submittedName>
        <fullName evidence="3">VWA8 protein</fullName>
    </submittedName>
</protein>
<feature type="region of interest" description="Disordered" evidence="1">
    <location>
        <begin position="1"/>
        <end position="68"/>
    </location>
</feature>
<feature type="transmembrane region" description="Helical" evidence="2">
    <location>
        <begin position="234"/>
        <end position="253"/>
    </location>
</feature>
<gene>
    <name evidence="3" type="primary">VWA8</name>
    <name evidence="3" type="ORF">SPIL2461_LOCUS1867</name>
</gene>
<dbReference type="PANTHER" id="PTHR21610:SF9">
    <property type="entry name" value="VON WILLEBRAND FACTOR A DOMAIN-CONTAINING PROTEIN 8"/>
    <property type="match status" value="1"/>
</dbReference>
<dbReference type="EMBL" id="CAJNIZ010001914">
    <property type="protein sequence ID" value="CAE7202764.1"/>
    <property type="molecule type" value="Genomic_DNA"/>
</dbReference>
<evidence type="ECO:0000256" key="2">
    <source>
        <dbReference type="SAM" id="Phobius"/>
    </source>
</evidence>
<reference evidence="3" key="1">
    <citation type="submission" date="2021-02" db="EMBL/GenBank/DDBJ databases">
        <authorList>
            <person name="Dougan E. K."/>
            <person name="Rhodes N."/>
            <person name="Thang M."/>
            <person name="Chan C."/>
        </authorList>
    </citation>
    <scope>NUCLEOTIDE SEQUENCE</scope>
</reference>
<keyword evidence="2" id="KW-0472">Membrane</keyword>
<feature type="transmembrane region" description="Helical" evidence="2">
    <location>
        <begin position="160"/>
        <end position="178"/>
    </location>
</feature>
<feature type="transmembrane region" description="Helical" evidence="2">
    <location>
        <begin position="303"/>
        <end position="326"/>
    </location>
</feature>
<comment type="caution">
    <text evidence="3">The sequence shown here is derived from an EMBL/GenBank/DDBJ whole genome shotgun (WGS) entry which is preliminary data.</text>
</comment>
<dbReference type="GO" id="GO:0005737">
    <property type="term" value="C:cytoplasm"/>
    <property type="evidence" value="ECO:0007669"/>
    <property type="project" value="TreeGrafter"/>
</dbReference>
<accession>A0A812JJ43</accession>
<feature type="transmembrane region" description="Helical" evidence="2">
    <location>
        <begin position="209"/>
        <end position="228"/>
    </location>
</feature>